<evidence type="ECO:0000259" key="1">
    <source>
        <dbReference type="Pfam" id="PF05239"/>
    </source>
</evidence>
<dbReference type="AlphaFoldDB" id="A0A512BP16"/>
<name>A0A512BP16_9HYPH</name>
<dbReference type="PANTHER" id="PTHR36505:SF1">
    <property type="entry name" value="BLR1072 PROTEIN"/>
    <property type="match status" value="1"/>
</dbReference>
<sequence length="110" mass="11735">MGEAAPPVIVRFVTIKPAHTLSSRLVGTDVYNNQNETVGEIEDLVIENGKTITGVVVSAGGFLGLGEHYVLIEPSSIVLSQKDGSMKAFINTTKETLKGAPPFSYTKKKS</sequence>
<reference evidence="2 3" key="1">
    <citation type="submission" date="2019-07" db="EMBL/GenBank/DDBJ databases">
        <title>Whole genome shotgun sequence of Microvirga aerophila NBRC 106136.</title>
        <authorList>
            <person name="Hosoyama A."/>
            <person name="Uohara A."/>
            <person name="Ohji S."/>
            <person name="Ichikawa N."/>
        </authorList>
    </citation>
    <scope>NUCLEOTIDE SEQUENCE [LARGE SCALE GENOMIC DNA]</scope>
    <source>
        <strain evidence="2 3">NBRC 106136</strain>
    </source>
</reference>
<dbReference type="InterPro" id="IPR011033">
    <property type="entry name" value="PRC_barrel-like_sf"/>
</dbReference>
<dbReference type="Gene3D" id="2.30.30.240">
    <property type="entry name" value="PRC-barrel domain"/>
    <property type="match status" value="1"/>
</dbReference>
<accession>A0A512BP16</accession>
<keyword evidence="3" id="KW-1185">Reference proteome</keyword>
<protein>
    <recommendedName>
        <fullName evidence="1">PRC-barrel domain-containing protein</fullName>
    </recommendedName>
</protein>
<dbReference type="PANTHER" id="PTHR36505">
    <property type="entry name" value="BLR1072 PROTEIN"/>
    <property type="match status" value="1"/>
</dbReference>
<dbReference type="EMBL" id="BJYU01000015">
    <property type="protein sequence ID" value="GEO13708.1"/>
    <property type="molecule type" value="Genomic_DNA"/>
</dbReference>
<evidence type="ECO:0000313" key="3">
    <source>
        <dbReference type="Proteomes" id="UP000321085"/>
    </source>
</evidence>
<proteinExistence type="predicted"/>
<gene>
    <name evidence="2" type="ORF">MAE02_14040</name>
</gene>
<dbReference type="SUPFAM" id="SSF50346">
    <property type="entry name" value="PRC-barrel domain"/>
    <property type="match status" value="1"/>
</dbReference>
<comment type="caution">
    <text evidence="2">The sequence shown here is derived from an EMBL/GenBank/DDBJ whole genome shotgun (WGS) entry which is preliminary data.</text>
</comment>
<dbReference type="InterPro" id="IPR027275">
    <property type="entry name" value="PRC-brl_dom"/>
</dbReference>
<dbReference type="Pfam" id="PF05239">
    <property type="entry name" value="PRC"/>
    <property type="match status" value="1"/>
</dbReference>
<dbReference type="Proteomes" id="UP000321085">
    <property type="component" value="Unassembled WGS sequence"/>
</dbReference>
<evidence type="ECO:0000313" key="2">
    <source>
        <dbReference type="EMBL" id="GEO13708.1"/>
    </source>
</evidence>
<feature type="domain" description="PRC-barrel" evidence="1">
    <location>
        <begin position="23"/>
        <end position="96"/>
    </location>
</feature>
<organism evidence="2 3">
    <name type="scientific">Microvirga aerophila</name>
    <dbReference type="NCBI Taxonomy" id="670291"/>
    <lineage>
        <taxon>Bacteria</taxon>
        <taxon>Pseudomonadati</taxon>
        <taxon>Pseudomonadota</taxon>
        <taxon>Alphaproteobacteria</taxon>
        <taxon>Hyphomicrobiales</taxon>
        <taxon>Methylobacteriaceae</taxon>
        <taxon>Microvirga</taxon>
    </lineage>
</organism>